<comment type="caution">
    <text evidence="1">The sequence shown here is derived from an EMBL/GenBank/DDBJ whole genome shotgun (WGS) entry which is preliminary data.</text>
</comment>
<dbReference type="AlphaFoldDB" id="A0A4C1TV88"/>
<keyword evidence="2" id="KW-1185">Reference proteome</keyword>
<feature type="non-terminal residue" evidence="1">
    <location>
        <position position="1"/>
    </location>
</feature>
<organism evidence="1 2">
    <name type="scientific">Eumeta variegata</name>
    <name type="common">Bagworm moth</name>
    <name type="synonym">Eumeta japonica</name>
    <dbReference type="NCBI Taxonomy" id="151549"/>
    <lineage>
        <taxon>Eukaryota</taxon>
        <taxon>Metazoa</taxon>
        <taxon>Ecdysozoa</taxon>
        <taxon>Arthropoda</taxon>
        <taxon>Hexapoda</taxon>
        <taxon>Insecta</taxon>
        <taxon>Pterygota</taxon>
        <taxon>Neoptera</taxon>
        <taxon>Endopterygota</taxon>
        <taxon>Lepidoptera</taxon>
        <taxon>Glossata</taxon>
        <taxon>Ditrysia</taxon>
        <taxon>Tineoidea</taxon>
        <taxon>Psychidae</taxon>
        <taxon>Oiketicinae</taxon>
        <taxon>Eumeta</taxon>
    </lineage>
</organism>
<reference evidence="1 2" key="1">
    <citation type="journal article" date="2019" name="Commun. Biol.">
        <title>The bagworm genome reveals a unique fibroin gene that provides high tensile strength.</title>
        <authorList>
            <person name="Kono N."/>
            <person name="Nakamura H."/>
            <person name="Ohtoshi R."/>
            <person name="Tomita M."/>
            <person name="Numata K."/>
            <person name="Arakawa K."/>
        </authorList>
    </citation>
    <scope>NUCLEOTIDE SEQUENCE [LARGE SCALE GENOMIC DNA]</scope>
</reference>
<evidence type="ECO:0000313" key="2">
    <source>
        <dbReference type="Proteomes" id="UP000299102"/>
    </source>
</evidence>
<sequence>GGGSSTINSDAFKPESTGFILDRGRNDRWVFNLPQIKPRSPCLTSYASGPRSCHHIGDDGH</sequence>
<protein>
    <submittedName>
        <fullName evidence="1">Uncharacterized protein</fullName>
    </submittedName>
</protein>
<dbReference type="Proteomes" id="UP000299102">
    <property type="component" value="Unassembled WGS sequence"/>
</dbReference>
<gene>
    <name evidence="1" type="ORF">EVAR_16887_1</name>
</gene>
<evidence type="ECO:0000313" key="1">
    <source>
        <dbReference type="EMBL" id="GBP17945.1"/>
    </source>
</evidence>
<dbReference type="EMBL" id="BGZK01000092">
    <property type="protein sequence ID" value="GBP17945.1"/>
    <property type="molecule type" value="Genomic_DNA"/>
</dbReference>
<name>A0A4C1TV88_EUMVA</name>
<accession>A0A4C1TV88</accession>
<proteinExistence type="predicted"/>